<dbReference type="Gene3D" id="3.40.50.450">
    <property type="match status" value="1"/>
</dbReference>
<feature type="region of interest" description="Disordered" evidence="2">
    <location>
        <begin position="308"/>
        <end position="327"/>
    </location>
</feature>
<feature type="domain" description="Smf/DprA SLOG" evidence="3">
    <location>
        <begin position="89"/>
        <end position="300"/>
    </location>
</feature>
<dbReference type="Pfam" id="PF02481">
    <property type="entry name" value="DNA_processg_A"/>
    <property type="match status" value="1"/>
</dbReference>
<proteinExistence type="inferred from homology"/>
<dbReference type="GO" id="GO:0009294">
    <property type="term" value="P:DNA-mediated transformation"/>
    <property type="evidence" value="ECO:0007669"/>
    <property type="project" value="InterPro"/>
</dbReference>
<feature type="compositionally biased region" description="Pro residues" evidence="2">
    <location>
        <begin position="318"/>
        <end position="327"/>
    </location>
</feature>
<comment type="similarity">
    <text evidence="1">Belongs to the DprA/Smf family.</text>
</comment>
<dbReference type="OrthoDB" id="9785707at2"/>
<evidence type="ECO:0000313" key="5">
    <source>
        <dbReference type="Proteomes" id="UP000274391"/>
    </source>
</evidence>
<dbReference type="EMBL" id="RQVS01000012">
    <property type="protein sequence ID" value="RRJ86052.1"/>
    <property type="molecule type" value="Genomic_DNA"/>
</dbReference>
<dbReference type="PANTHER" id="PTHR43022">
    <property type="entry name" value="PROTEIN SMF"/>
    <property type="match status" value="1"/>
</dbReference>
<evidence type="ECO:0000259" key="3">
    <source>
        <dbReference type="Pfam" id="PF02481"/>
    </source>
</evidence>
<sequence>MANLSDVASDERTARMVLSMLVEPNDPVTGRILSRLRAVETLWLAEHDREVVGLSPVDAQVWRERLRVPDARELAGRIDQVHQSGVRALIPGDNDWPTAFDDLGEVAPYVLWTRGTSSFLSRPMSDLVTITGARACTSYGEYVARELASSVAAEERVVVAGGAYGIEGASHQAALAAGGDTIAILANGVDRPYPVGHRDLLDRVADVGLLVSEVPPGAVPTRHRVIARARLMAALSYASVIVEAGARSGSLLVAQRADELGRRVGAVPGPVTSAASIGPHRLLRDGIATLVADTSDLAKLVERGQVSRERLDMEQVGPPSPAPTRTL</sequence>
<evidence type="ECO:0000256" key="1">
    <source>
        <dbReference type="ARBA" id="ARBA00006525"/>
    </source>
</evidence>
<evidence type="ECO:0000256" key="2">
    <source>
        <dbReference type="SAM" id="MobiDB-lite"/>
    </source>
</evidence>
<dbReference type="InterPro" id="IPR057666">
    <property type="entry name" value="DrpA_SLOG"/>
</dbReference>
<dbReference type="Proteomes" id="UP000274391">
    <property type="component" value="Unassembled WGS sequence"/>
</dbReference>
<dbReference type="PANTHER" id="PTHR43022:SF1">
    <property type="entry name" value="PROTEIN SMF"/>
    <property type="match status" value="1"/>
</dbReference>
<accession>A0A3P3VTA6</accession>
<evidence type="ECO:0000313" key="4">
    <source>
        <dbReference type="EMBL" id="RRJ86052.1"/>
    </source>
</evidence>
<dbReference type="SUPFAM" id="SSF102405">
    <property type="entry name" value="MCP/YpsA-like"/>
    <property type="match status" value="1"/>
</dbReference>
<dbReference type="RefSeq" id="WP_124973054.1">
    <property type="nucleotide sequence ID" value="NZ_RQVS01000012.1"/>
</dbReference>
<comment type="caution">
    <text evidence="4">The sequence shown here is derived from an EMBL/GenBank/DDBJ whole genome shotgun (WGS) entry which is preliminary data.</text>
</comment>
<name>A0A3P3VTA6_9MICO</name>
<protein>
    <submittedName>
        <fullName evidence="4">DNA-processing protein DprA</fullName>
    </submittedName>
</protein>
<keyword evidence="5" id="KW-1185">Reference proteome</keyword>
<organism evidence="4 5">
    <name type="scientific">Gulosibacter macacae</name>
    <dbReference type="NCBI Taxonomy" id="2488791"/>
    <lineage>
        <taxon>Bacteria</taxon>
        <taxon>Bacillati</taxon>
        <taxon>Actinomycetota</taxon>
        <taxon>Actinomycetes</taxon>
        <taxon>Micrococcales</taxon>
        <taxon>Microbacteriaceae</taxon>
        <taxon>Gulosibacter</taxon>
    </lineage>
</organism>
<reference evidence="4 5" key="1">
    <citation type="submission" date="2018-11" db="EMBL/GenBank/DDBJ databases">
        <title>YIM 102482-1 draft genome.</title>
        <authorList>
            <person name="Li G."/>
            <person name="Jiang Y."/>
        </authorList>
    </citation>
    <scope>NUCLEOTIDE SEQUENCE [LARGE SCALE GENOMIC DNA]</scope>
    <source>
        <strain evidence="4 5">YIM 102482-1</strain>
    </source>
</reference>
<dbReference type="AlphaFoldDB" id="A0A3P3VTA6"/>
<gene>
    <name evidence="4" type="ORF">EG850_09995</name>
</gene>
<dbReference type="InterPro" id="IPR003488">
    <property type="entry name" value="DprA"/>
</dbReference>